<reference evidence="8 9" key="1">
    <citation type="submission" date="2020-10" db="EMBL/GenBank/DDBJ databases">
        <title>The genome sequence of Chitinilyticum litopenaei 4Y14.</title>
        <authorList>
            <person name="Liu Y."/>
        </authorList>
    </citation>
    <scope>NUCLEOTIDE SEQUENCE [LARGE SCALE GENOMIC DNA]</scope>
    <source>
        <strain evidence="8 9">4Y14</strain>
    </source>
</reference>
<dbReference type="Pfam" id="PF01547">
    <property type="entry name" value="SBP_bac_1"/>
    <property type="match status" value="1"/>
</dbReference>
<evidence type="ECO:0000256" key="6">
    <source>
        <dbReference type="ARBA" id="ARBA00049753"/>
    </source>
</evidence>
<dbReference type="AlphaFoldDB" id="A0A8J7K8U4"/>
<comment type="caution">
    <text evidence="8">The sequence shown here is derived from an EMBL/GenBank/DDBJ whole genome shotgun (WGS) entry which is preliminary data.</text>
</comment>
<comment type="similarity">
    <text evidence="2">Belongs to the bacterial solute-binding protein 1 family.</text>
</comment>
<feature type="chain" id="PRO_5035174941" description="Probable sugar-binding periplasmic protein" evidence="7">
    <location>
        <begin position="29"/>
        <end position="421"/>
    </location>
</feature>
<evidence type="ECO:0000313" key="9">
    <source>
        <dbReference type="Proteomes" id="UP000604481"/>
    </source>
</evidence>
<comment type="subcellular location">
    <subcellularLocation>
        <location evidence="1">Periplasm</location>
    </subcellularLocation>
</comment>
<evidence type="ECO:0000256" key="4">
    <source>
        <dbReference type="ARBA" id="ARBA00022729"/>
    </source>
</evidence>
<dbReference type="InterPro" id="IPR006059">
    <property type="entry name" value="SBP"/>
</dbReference>
<dbReference type="EMBL" id="JADFUA010000007">
    <property type="protein sequence ID" value="MBE9610183.1"/>
    <property type="molecule type" value="Genomic_DNA"/>
</dbReference>
<protein>
    <recommendedName>
        <fullName evidence="6">Probable sugar-binding periplasmic protein</fullName>
    </recommendedName>
</protein>
<feature type="signal peptide" evidence="7">
    <location>
        <begin position="1"/>
        <end position="28"/>
    </location>
</feature>
<dbReference type="SUPFAM" id="SSF53850">
    <property type="entry name" value="Periplasmic binding protein-like II"/>
    <property type="match status" value="1"/>
</dbReference>
<evidence type="ECO:0000313" key="8">
    <source>
        <dbReference type="EMBL" id="MBE9610183.1"/>
    </source>
</evidence>
<keyword evidence="4 7" id="KW-0732">Signal</keyword>
<evidence type="ECO:0000256" key="5">
    <source>
        <dbReference type="ARBA" id="ARBA00049629"/>
    </source>
</evidence>
<keyword evidence="9" id="KW-1185">Reference proteome</keyword>
<accession>A0A8J7K8U4</accession>
<gene>
    <name evidence="8" type="ORF">INR99_12605</name>
</gene>
<dbReference type="PANTHER" id="PTHR43649">
    <property type="entry name" value="ARABINOSE-BINDING PROTEIN-RELATED"/>
    <property type="match status" value="1"/>
</dbReference>
<dbReference type="InterPro" id="IPR050490">
    <property type="entry name" value="Bact_solute-bd_prot1"/>
</dbReference>
<dbReference type="Gene3D" id="3.40.190.10">
    <property type="entry name" value="Periplasmic binding protein-like II"/>
    <property type="match status" value="2"/>
</dbReference>
<dbReference type="PANTHER" id="PTHR43649:SF28">
    <property type="entry name" value="BINDING PROTEIN COMPONENT OF ABC SUGAR TRANSPORTER-RELATED"/>
    <property type="match status" value="1"/>
</dbReference>
<evidence type="ECO:0000256" key="2">
    <source>
        <dbReference type="ARBA" id="ARBA00008520"/>
    </source>
</evidence>
<organism evidence="8 9">
    <name type="scientific">Chitinilyticum piscinae</name>
    <dbReference type="NCBI Taxonomy" id="2866724"/>
    <lineage>
        <taxon>Bacteria</taxon>
        <taxon>Pseudomonadati</taxon>
        <taxon>Pseudomonadota</taxon>
        <taxon>Betaproteobacteria</taxon>
        <taxon>Neisseriales</taxon>
        <taxon>Chitinibacteraceae</taxon>
        <taxon>Chitinilyticum</taxon>
    </lineage>
</organism>
<dbReference type="Proteomes" id="UP000604481">
    <property type="component" value="Unassembled WGS sequence"/>
</dbReference>
<comment type="function">
    <text evidence="5">Part of a binding-protein-dependent transport system for a sugar.</text>
</comment>
<evidence type="ECO:0000256" key="3">
    <source>
        <dbReference type="ARBA" id="ARBA00022448"/>
    </source>
</evidence>
<dbReference type="GO" id="GO:0042597">
    <property type="term" value="C:periplasmic space"/>
    <property type="evidence" value="ECO:0007669"/>
    <property type="project" value="UniProtKB-SubCell"/>
</dbReference>
<evidence type="ECO:0000256" key="7">
    <source>
        <dbReference type="SAM" id="SignalP"/>
    </source>
</evidence>
<proteinExistence type="inferred from homology"/>
<keyword evidence="3" id="KW-0813">Transport</keyword>
<evidence type="ECO:0000256" key="1">
    <source>
        <dbReference type="ARBA" id="ARBA00004418"/>
    </source>
</evidence>
<sequence>MQKVCCALRPAAGLCSLLLTLVAAYSRATEVEVLHWWTAGGESRALGELRMVMEQRGHAWRDLSVAGGGGSNAMTALKSRVMAGHPPAAAQIKGPAIQEWGAEDSLASIDAVAVPGRWDAVLPPVVARMMKYRGQYVAAPLNVHRVNWLWVNPRLLRQAGVKPPASLDELFAALDALKKAGILPLAYGGQPWQDATVFESVALAVGGPEWYQKAFVELDQAALKGAVMQKALESYRRLKPYTDANAVGREWNLSTAMVINGRAAMQFMGDWAKGEFLAAGKRPGIDFLCMPVPGTAGMFTFNVDSFVFFRHTSHEVSRAQAELAAILMDPAFQERFSLQKGSIPVRSGARPDRYDACGRQALQDFQGAAQSGLLLPSWAQGMATSSTVQQAMQDVLTRYWNEPGMTAAQAAWRLAAAAKTR</sequence>
<name>A0A8J7K8U4_9NEIS</name>